<evidence type="ECO:0000313" key="6">
    <source>
        <dbReference type="EMBL" id="MCC2229856.1"/>
    </source>
</evidence>
<dbReference type="PANTHER" id="PTHR42794:SF1">
    <property type="entry name" value="HEMIN IMPORT ATP-BINDING PROTEIN HMUV"/>
    <property type="match status" value="1"/>
</dbReference>
<dbReference type="InterPro" id="IPR027417">
    <property type="entry name" value="P-loop_NTPase"/>
</dbReference>
<feature type="domain" description="ABC transporter" evidence="5">
    <location>
        <begin position="5"/>
        <end position="241"/>
    </location>
</feature>
<dbReference type="RefSeq" id="WP_349199664.1">
    <property type="nucleotide sequence ID" value="NZ_JAJEQR010000005.1"/>
</dbReference>
<dbReference type="CDD" id="cd03214">
    <property type="entry name" value="ABC_Iron-Siderophores_B12_Hemin"/>
    <property type="match status" value="1"/>
</dbReference>
<dbReference type="PROSITE" id="PS50893">
    <property type="entry name" value="ABC_TRANSPORTER_2"/>
    <property type="match status" value="1"/>
</dbReference>
<keyword evidence="2" id="KW-0547">Nucleotide-binding</keyword>
<evidence type="ECO:0000256" key="1">
    <source>
        <dbReference type="ARBA" id="ARBA00022448"/>
    </source>
</evidence>
<evidence type="ECO:0000256" key="2">
    <source>
        <dbReference type="ARBA" id="ARBA00022741"/>
    </source>
</evidence>
<reference evidence="6" key="1">
    <citation type="submission" date="2021-10" db="EMBL/GenBank/DDBJ databases">
        <title>Anaerobic single-cell dispensing facilitates the cultivation of human gut bacteria.</title>
        <authorList>
            <person name="Afrizal A."/>
        </authorList>
    </citation>
    <scope>NUCLEOTIDE SEQUENCE</scope>
    <source>
        <strain evidence="6">CLA-AA-H215</strain>
    </source>
</reference>
<evidence type="ECO:0000259" key="5">
    <source>
        <dbReference type="PROSITE" id="PS50893"/>
    </source>
</evidence>
<keyword evidence="1" id="KW-0813">Transport</keyword>
<evidence type="ECO:0000313" key="7">
    <source>
        <dbReference type="Proteomes" id="UP001198182"/>
    </source>
</evidence>
<sequence>MNYFFRAEKMTVGYHNKPLIENVEFALKKGEILTLIGPNGAGKSTILKSLTGQLELIAGTVYIGEGELLKMPGNLRSQKMAVVFTKRLHSELMTCEDVVATGRYPYTGRFGLLGDEDRRIIRQVMDMVNVTAIKDQDFTRISDGQRQRVMLARAICQEPEIIVLDEPTSYLDVRYKLEFLSILQRMKREKNLTVIMSLHELELAERVSDKILCINGRYVDRYGTPREIFTRGYISDLFSIESGSYDEESEDMELVRADGEPKVFVIAGAGSGRRTFRELQRKSVPFAAGIISRNDLDYPAAKALAAKVLAAESFEPVDDETLQSAKEQIDRCDTVICCREHFGTQEAYNEELWKYAQAAGKQIYTAEAWKNTRIGE</sequence>
<evidence type="ECO:0000256" key="4">
    <source>
        <dbReference type="ARBA" id="ARBA00022967"/>
    </source>
</evidence>
<accession>A0AAE3JFL8</accession>
<gene>
    <name evidence="6" type="ORF">LKD81_02400</name>
</gene>
<dbReference type="InterPro" id="IPR003593">
    <property type="entry name" value="AAA+_ATPase"/>
</dbReference>
<proteinExistence type="predicted"/>
<evidence type="ECO:0000256" key="3">
    <source>
        <dbReference type="ARBA" id="ARBA00022840"/>
    </source>
</evidence>
<dbReference type="PANTHER" id="PTHR42794">
    <property type="entry name" value="HEMIN IMPORT ATP-BINDING PROTEIN HMUV"/>
    <property type="match status" value="1"/>
</dbReference>
<keyword evidence="3 6" id="KW-0067">ATP-binding</keyword>
<name>A0AAE3JFL8_9FIRM</name>
<dbReference type="GO" id="GO:0005524">
    <property type="term" value="F:ATP binding"/>
    <property type="evidence" value="ECO:0007669"/>
    <property type="project" value="UniProtKB-KW"/>
</dbReference>
<dbReference type="EMBL" id="JAJEQR010000005">
    <property type="protein sequence ID" value="MCC2229856.1"/>
    <property type="molecule type" value="Genomic_DNA"/>
</dbReference>
<dbReference type="InterPro" id="IPR003439">
    <property type="entry name" value="ABC_transporter-like_ATP-bd"/>
</dbReference>
<dbReference type="Pfam" id="PF00005">
    <property type="entry name" value="ABC_tran"/>
    <property type="match status" value="1"/>
</dbReference>
<dbReference type="Gene3D" id="3.40.50.300">
    <property type="entry name" value="P-loop containing nucleotide triphosphate hydrolases"/>
    <property type="match status" value="1"/>
</dbReference>
<keyword evidence="7" id="KW-1185">Reference proteome</keyword>
<dbReference type="SMART" id="SM00382">
    <property type="entry name" value="AAA"/>
    <property type="match status" value="1"/>
</dbReference>
<protein>
    <submittedName>
        <fullName evidence="6">ABC transporter ATP-binding protein</fullName>
    </submittedName>
</protein>
<dbReference type="Proteomes" id="UP001198182">
    <property type="component" value="Unassembled WGS sequence"/>
</dbReference>
<dbReference type="GO" id="GO:0016887">
    <property type="term" value="F:ATP hydrolysis activity"/>
    <property type="evidence" value="ECO:0007669"/>
    <property type="project" value="InterPro"/>
</dbReference>
<dbReference type="SUPFAM" id="SSF52540">
    <property type="entry name" value="P-loop containing nucleoside triphosphate hydrolases"/>
    <property type="match status" value="1"/>
</dbReference>
<dbReference type="FunFam" id="3.40.50.300:FF:000134">
    <property type="entry name" value="Iron-enterobactin ABC transporter ATP-binding protein"/>
    <property type="match status" value="1"/>
</dbReference>
<dbReference type="AlphaFoldDB" id="A0AAE3JFL8"/>
<keyword evidence="4" id="KW-1278">Translocase</keyword>
<organism evidence="6 7">
    <name type="scientific">Hominifimenecus microfluidus</name>
    <dbReference type="NCBI Taxonomy" id="2885348"/>
    <lineage>
        <taxon>Bacteria</taxon>
        <taxon>Bacillati</taxon>
        <taxon>Bacillota</taxon>
        <taxon>Clostridia</taxon>
        <taxon>Lachnospirales</taxon>
        <taxon>Lachnospiraceae</taxon>
        <taxon>Hominifimenecus</taxon>
    </lineage>
</organism>
<comment type="caution">
    <text evidence="6">The sequence shown here is derived from an EMBL/GenBank/DDBJ whole genome shotgun (WGS) entry which is preliminary data.</text>
</comment>